<dbReference type="PANTHER" id="PTHR33514:SF13">
    <property type="entry name" value="PROTEIN ABCI12, CHLOROPLASTIC"/>
    <property type="match status" value="1"/>
</dbReference>
<proteinExistence type="predicted"/>
<name>A0ABW1SYF6_9ACTN</name>
<evidence type="ECO:0000313" key="7">
    <source>
        <dbReference type="Proteomes" id="UP001596138"/>
    </source>
</evidence>
<protein>
    <submittedName>
        <fullName evidence="6">CbiQ family ECF transporter T component</fullName>
    </submittedName>
</protein>
<feature type="transmembrane region" description="Helical" evidence="5">
    <location>
        <begin position="20"/>
        <end position="36"/>
    </location>
</feature>
<dbReference type="EMBL" id="JBHSTI010000002">
    <property type="protein sequence ID" value="MFC6236647.1"/>
    <property type="molecule type" value="Genomic_DNA"/>
</dbReference>
<evidence type="ECO:0000256" key="5">
    <source>
        <dbReference type="SAM" id="Phobius"/>
    </source>
</evidence>
<dbReference type="RefSeq" id="WP_386763687.1">
    <property type="nucleotide sequence ID" value="NZ_JBHSTI010000002.1"/>
</dbReference>
<keyword evidence="4 5" id="KW-0472">Membrane</keyword>
<evidence type="ECO:0000313" key="6">
    <source>
        <dbReference type="EMBL" id="MFC6236647.1"/>
    </source>
</evidence>
<gene>
    <name evidence="6" type="ORF">ACFQGU_02060</name>
</gene>
<feature type="transmembrane region" description="Helical" evidence="5">
    <location>
        <begin position="70"/>
        <end position="86"/>
    </location>
</feature>
<dbReference type="InterPro" id="IPR003339">
    <property type="entry name" value="ABC/ECF_trnsptr_transmembrane"/>
</dbReference>
<reference evidence="7" key="1">
    <citation type="journal article" date="2019" name="Int. J. Syst. Evol. Microbiol.">
        <title>The Global Catalogue of Microorganisms (GCM) 10K type strain sequencing project: providing services to taxonomists for standard genome sequencing and annotation.</title>
        <authorList>
            <consortium name="The Broad Institute Genomics Platform"/>
            <consortium name="The Broad Institute Genome Sequencing Center for Infectious Disease"/>
            <person name="Wu L."/>
            <person name="Ma J."/>
        </authorList>
    </citation>
    <scope>NUCLEOTIDE SEQUENCE [LARGE SCALE GENOMIC DNA]</scope>
    <source>
        <strain evidence="7">CGMCC 4.7317</strain>
    </source>
</reference>
<dbReference type="Pfam" id="PF02361">
    <property type="entry name" value="CbiQ"/>
    <property type="match status" value="1"/>
</dbReference>
<dbReference type="PANTHER" id="PTHR33514">
    <property type="entry name" value="PROTEIN ABCI12, CHLOROPLASTIC"/>
    <property type="match status" value="1"/>
</dbReference>
<evidence type="ECO:0000256" key="1">
    <source>
        <dbReference type="ARBA" id="ARBA00004141"/>
    </source>
</evidence>
<feature type="transmembrane region" description="Helical" evidence="5">
    <location>
        <begin position="42"/>
        <end position="63"/>
    </location>
</feature>
<accession>A0ABW1SYF6</accession>
<organism evidence="6 7">
    <name type="scientific">Longivirga aurantiaca</name>
    <dbReference type="NCBI Taxonomy" id="1837743"/>
    <lineage>
        <taxon>Bacteria</taxon>
        <taxon>Bacillati</taxon>
        <taxon>Actinomycetota</taxon>
        <taxon>Actinomycetes</taxon>
        <taxon>Sporichthyales</taxon>
        <taxon>Sporichthyaceae</taxon>
        <taxon>Longivirga</taxon>
    </lineage>
</organism>
<keyword evidence="7" id="KW-1185">Reference proteome</keyword>
<dbReference type="Proteomes" id="UP001596138">
    <property type="component" value="Unassembled WGS sequence"/>
</dbReference>
<keyword evidence="3 5" id="KW-1133">Transmembrane helix</keyword>
<evidence type="ECO:0000256" key="2">
    <source>
        <dbReference type="ARBA" id="ARBA00022692"/>
    </source>
</evidence>
<evidence type="ECO:0000256" key="3">
    <source>
        <dbReference type="ARBA" id="ARBA00022989"/>
    </source>
</evidence>
<comment type="subcellular location">
    <subcellularLocation>
        <location evidence="1">Membrane</location>
        <topology evidence="1">Multi-pass membrane protein</topology>
    </subcellularLocation>
</comment>
<evidence type="ECO:0000256" key="4">
    <source>
        <dbReference type="ARBA" id="ARBA00023136"/>
    </source>
</evidence>
<keyword evidence="2 5" id="KW-0812">Transmembrane</keyword>
<sequence length="200" mass="21232">MRDLSLYVPGDSVLHRTRAGVKLLVLLALSVLTIWLHTPWQIAAVGVVVLVGYGVAGFPLALVWRQVRPMLWVLLFIGGFQVWAAGWSRAAVVVGTVLVLVLAAALVTLTTRTTAMADAVVTACGPLRRLGVDPDRVGLMLALGMRSVPVVVGAAYDVRDAQRARGVVFAPQAYTVALVVRSLRMATALGDALVARGLDD</sequence>
<comment type="caution">
    <text evidence="6">The sequence shown here is derived from an EMBL/GenBank/DDBJ whole genome shotgun (WGS) entry which is preliminary data.</text>
</comment>
<feature type="transmembrane region" description="Helical" evidence="5">
    <location>
        <begin position="92"/>
        <end position="109"/>
    </location>
</feature>
<dbReference type="CDD" id="cd16914">
    <property type="entry name" value="EcfT"/>
    <property type="match status" value="1"/>
</dbReference>